<name>A0A849KQB8_9RHOB</name>
<evidence type="ECO:0000313" key="15">
    <source>
        <dbReference type="EMBL" id="NNU79263.1"/>
    </source>
</evidence>
<evidence type="ECO:0000256" key="8">
    <source>
        <dbReference type="PIRSR" id="PIRSR000114-1"/>
    </source>
</evidence>
<feature type="binding site" evidence="7">
    <location>
        <position position="240"/>
    </location>
    <ligand>
        <name>sn-glycerol 3-phosphate</name>
        <dbReference type="ChEBI" id="CHEBI:57597"/>
    </ligand>
</feature>
<evidence type="ECO:0000256" key="6">
    <source>
        <dbReference type="ARBA" id="ARBA00023264"/>
    </source>
</evidence>
<dbReference type="PIRSF" id="PIRSF000114">
    <property type="entry name" value="Glycerol-3-P_dh"/>
    <property type="match status" value="1"/>
</dbReference>
<feature type="binding site" evidence="10">
    <location>
        <position position="136"/>
    </location>
    <ligand>
        <name>NAD(+)</name>
        <dbReference type="ChEBI" id="CHEBI:57540"/>
    </ligand>
</feature>
<protein>
    <recommendedName>
        <fullName evidence="7">Glycerol-3-phosphate dehydrogenase [NAD(P)+]</fullName>
        <ecNumber evidence="7">1.1.1.94</ecNumber>
    </recommendedName>
    <alternativeName>
        <fullName evidence="7">NAD(P)(+)-dependent glycerol-3-phosphate dehydrogenase</fullName>
    </alternativeName>
    <alternativeName>
        <fullName evidence="7">NAD(P)H-dependent dihydroxyacetone-phosphate reductase</fullName>
    </alternativeName>
</protein>
<keyword evidence="7 10" id="KW-0520">NAD</keyword>
<feature type="binding site" evidence="9">
    <location>
        <position position="104"/>
    </location>
    <ligand>
        <name>substrate</name>
    </ligand>
</feature>
<keyword evidence="16" id="KW-1185">Reference proteome</keyword>
<feature type="binding site" evidence="10">
    <location>
        <begin position="8"/>
        <end position="13"/>
    </location>
    <ligand>
        <name>NAD(+)</name>
        <dbReference type="ChEBI" id="CHEBI:57540"/>
    </ligand>
</feature>
<evidence type="ECO:0000256" key="7">
    <source>
        <dbReference type="HAMAP-Rule" id="MF_00394"/>
    </source>
</evidence>
<dbReference type="GO" id="GO:0008654">
    <property type="term" value="P:phospholipid biosynthetic process"/>
    <property type="evidence" value="ECO:0007669"/>
    <property type="project" value="UniProtKB-KW"/>
</dbReference>
<feature type="binding site" evidence="9">
    <location>
        <begin position="251"/>
        <end position="252"/>
    </location>
    <ligand>
        <name>substrate</name>
    </ligand>
</feature>
<dbReference type="EC" id="1.1.1.94" evidence="7"/>
<feature type="binding site" evidence="7">
    <location>
        <position position="272"/>
    </location>
    <ligand>
        <name>NADPH</name>
        <dbReference type="ChEBI" id="CHEBI:57783"/>
    </ligand>
</feature>
<evidence type="ECO:0000256" key="5">
    <source>
        <dbReference type="ARBA" id="ARBA00023209"/>
    </source>
</evidence>
<evidence type="ECO:0000256" key="12">
    <source>
        <dbReference type="RuleBase" id="RU000439"/>
    </source>
</evidence>
<feature type="binding site" evidence="7">
    <location>
        <position position="250"/>
    </location>
    <ligand>
        <name>sn-glycerol 3-phosphate</name>
        <dbReference type="ChEBI" id="CHEBI:57597"/>
    </ligand>
</feature>
<dbReference type="PRINTS" id="PR00077">
    <property type="entry name" value="GPDHDRGNASE"/>
</dbReference>
<keyword evidence="7" id="KW-0547">Nucleotide-binding</keyword>
<keyword evidence="3 7" id="KW-0560">Oxidoreductase</keyword>
<accession>A0A849KQB8</accession>
<dbReference type="InterPro" id="IPR006168">
    <property type="entry name" value="G3P_DH_NAD-dep"/>
</dbReference>
<dbReference type="InterPro" id="IPR036291">
    <property type="entry name" value="NAD(P)-bd_dom_sf"/>
</dbReference>
<dbReference type="PROSITE" id="PS00957">
    <property type="entry name" value="NAD_G3PDH"/>
    <property type="match status" value="1"/>
</dbReference>
<comment type="pathway">
    <text evidence="7">Membrane lipid metabolism; glycerophospholipid metabolism.</text>
</comment>
<dbReference type="Pfam" id="PF07479">
    <property type="entry name" value="NAD_Gly3P_dh_C"/>
    <property type="match status" value="1"/>
</dbReference>
<dbReference type="EMBL" id="JABFBC010000001">
    <property type="protein sequence ID" value="NNU79263.1"/>
    <property type="molecule type" value="Genomic_DNA"/>
</dbReference>
<feature type="active site" description="Proton acceptor" evidence="7 8">
    <location>
        <position position="187"/>
    </location>
</feature>
<comment type="function">
    <text evidence="7">Catalyzes the reduction of the glycolytic intermediate dihydroxyacetone phosphate (DHAP) to sn-glycerol 3-phosphate (G3P), the key precursor for phospholipid synthesis.</text>
</comment>
<dbReference type="HAMAP" id="MF_00394">
    <property type="entry name" value="NAD_Glyc3P_dehydrog"/>
    <property type="match status" value="1"/>
</dbReference>
<dbReference type="AlphaFoldDB" id="A0A849KQB8"/>
<comment type="catalytic activity">
    <reaction evidence="7 12">
        <text>sn-glycerol 3-phosphate + NADP(+) = dihydroxyacetone phosphate + NADPH + H(+)</text>
        <dbReference type="Rhea" id="RHEA:11096"/>
        <dbReference type="ChEBI" id="CHEBI:15378"/>
        <dbReference type="ChEBI" id="CHEBI:57597"/>
        <dbReference type="ChEBI" id="CHEBI:57642"/>
        <dbReference type="ChEBI" id="CHEBI:57783"/>
        <dbReference type="ChEBI" id="CHEBI:58349"/>
        <dbReference type="EC" id="1.1.1.94"/>
    </reaction>
</comment>
<comment type="similarity">
    <text evidence="1 7 11">Belongs to the NAD-dependent glycerol-3-phosphate dehydrogenase family.</text>
</comment>
<proteinExistence type="inferred from homology"/>
<feature type="binding site" evidence="7">
    <location>
        <position position="252"/>
    </location>
    <ligand>
        <name>sn-glycerol 3-phosphate</name>
        <dbReference type="ChEBI" id="CHEBI:57597"/>
    </ligand>
</feature>
<dbReference type="PANTHER" id="PTHR11728">
    <property type="entry name" value="GLYCEROL-3-PHOSPHATE DEHYDROGENASE"/>
    <property type="match status" value="1"/>
</dbReference>
<feature type="binding site" evidence="10">
    <location>
        <position position="251"/>
    </location>
    <ligand>
        <name>NAD(+)</name>
        <dbReference type="ChEBI" id="CHEBI:57540"/>
    </ligand>
</feature>
<dbReference type="GO" id="GO:0046168">
    <property type="term" value="P:glycerol-3-phosphate catabolic process"/>
    <property type="evidence" value="ECO:0007669"/>
    <property type="project" value="InterPro"/>
</dbReference>
<dbReference type="Pfam" id="PF01210">
    <property type="entry name" value="NAD_Gly3P_dh_N"/>
    <property type="match status" value="1"/>
</dbReference>
<dbReference type="NCBIfam" id="NF000940">
    <property type="entry name" value="PRK00094.1-2"/>
    <property type="match status" value="1"/>
</dbReference>
<dbReference type="GO" id="GO:0006650">
    <property type="term" value="P:glycerophospholipid metabolic process"/>
    <property type="evidence" value="ECO:0007669"/>
    <property type="project" value="UniProtKB-UniRule"/>
</dbReference>
<dbReference type="Gene3D" id="1.10.1040.10">
    <property type="entry name" value="N-(1-d-carboxylethyl)-l-norvaline Dehydrogenase, domain 2"/>
    <property type="match status" value="1"/>
</dbReference>
<feature type="binding site" evidence="7">
    <location>
        <position position="251"/>
    </location>
    <ligand>
        <name>sn-glycerol 3-phosphate</name>
        <dbReference type="ChEBI" id="CHEBI:57597"/>
    </ligand>
</feature>
<gene>
    <name evidence="7" type="primary">gpsA</name>
    <name evidence="15" type="ORF">HMH01_02325</name>
</gene>
<dbReference type="GO" id="GO:0047952">
    <property type="term" value="F:glycerol-3-phosphate dehydrogenase [NAD(P)+] activity"/>
    <property type="evidence" value="ECO:0007669"/>
    <property type="project" value="UniProtKB-UniRule"/>
</dbReference>
<sequence>MRPVAVLGAGAFGTALAIVWARAGLDVRLVARPETAPLLQAARENQRALPAIRFPYTLQTLSSPENLPSDSILVLAVPAQATGAYLAQHAATLPPGAPLVLAAKGIDLDSGALLTDVAARHWPDSEIAVLSGPGFAAELAAGLPTALTLAARDTGLAGTLQTALSTPELRLYRSTDRIGVQLGGALKNVIAIACGICIGAGLGDSARAALMTRGYAEMLRLGLALGGDARSFQGLSGLGDLALTATSGKSRNFAAGLAIGAGHQPERGRTIEGLATARAVVSMARKLGLELPVAEATVAVLDGRLGIDAAMEGLLTRPLKEET</sequence>
<comment type="subcellular location">
    <subcellularLocation>
        <location evidence="7">Cytoplasm</location>
    </subcellularLocation>
</comment>
<dbReference type="GO" id="GO:0051287">
    <property type="term" value="F:NAD binding"/>
    <property type="evidence" value="ECO:0007669"/>
    <property type="project" value="InterPro"/>
</dbReference>
<dbReference type="SUPFAM" id="SSF51735">
    <property type="entry name" value="NAD(P)-binding Rossmann-fold domains"/>
    <property type="match status" value="1"/>
</dbReference>
<comment type="caution">
    <text evidence="15">The sequence shown here is derived from an EMBL/GenBank/DDBJ whole genome shotgun (WGS) entry which is preliminary data.</text>
</comment>
<feature type="binding site" evidence="7">
    <location>
        <position position="132"/>
    </location>
    <ligand>
        <name>sn-glycerol 3-phosphate</name>
        <dbReference type="ChEBI" id="CHEBI:57597"/>
    </ligand>
</feature>
<keyword evidence="7" id="KW-0521">NADP</keyword>
<feature type="domain" description="Glycerol-3-phosphate dehydrogenase NAD-dependent N-terminal" evidence="13">
    <location>
        <begin position="4"/>
        <end position="154"/>
    </location>
</feature>
<dbReference type="InterPro" id="IPR011128">
    <property type="entry name" value="G3P_DH_NAD-dep_N"/>
</dbReference>
<evidence type="ECO:0000259" key="13">
    <source>
        <dbReference type="Pfam" id="PF01210"/>
    </source>
</evidence>
<feature type="binding site" evidence="7">
    <location>
        <position position="251"/>
    </location>
    <ligand>
        <name>NADPH</name>
        <dbReference type="ChEBI" id="CHEBI:57783"/>
    </ligand>
</feature>
<keyword evidence="4 7" id="KW-0443">Lipid metabolism</keyword>
<evidence type="ECO:0000313" key="16">
    <source>
        <dbReference type="Proteomes" id="UP000572377"/>
    </source>
</evidence>
<evidence type="ECO:0000256" key="11">
    <source>
        <dbReference type="RuleBase" id="RU000437"/>
    </source>
</evidence>
<dbReference type="NCBIfam" id="NF000942">
    <property type="entry name" value="PRK00094.1-4"/>
    <property type="match status" value="1"/>
</dbReference>
<keyword evidence="5 7" id="KW-0594">Phospholipid biosynthesis</keyword>
<evidence type="ECO:0000256" key="3">
    <source>
        <dbReference type="ARBA" id="ARBA00023002"/>
    </source>
</evidence>
<dbReference type="InterPro" id="IPR006109">
    <property type="entry name" value="G3P_DH_NAD-dep_C"/>
</dbReference>
<evidence type="ECO:0000256" key="4">
    <source>
        <dbReference type="ARBA" id="ARBA00023098"/>
    </source>
</evidence>
<comment type="catalytic activity">
    <reaction evidence="7">
        <text>sn-glycerol 3-phosphate + NAD(+) = dihydroxyacetone phosphate + NADH + H(+)</text>
        <dbReference type="Rhea" id="RHEA:11092"/>
        <dbReference type="ChEBI" id="CHEBI:15378"/>
        <dbReference type="ChEBI" id="CHEBI:57540"/>
        <dbReference type="ChEBI" id="CHEBI:57597"/>
        <dbReference type="ChEBI" id="CHEBI:57642"/>
        <dbReference type="ChEBI" id="CHEBI:57945"/>
        <dbReference type="EC" id="1.1.1.94"/>
    </reaction>
</comment>
<evidence type="ECO:0000256" key="2">
    <source>
        <dbReference type="ARBA" id="ARBA00022516"/>
    </source>
</evidence>
<feature type="domain" description="Glycerol-3-phosphate dehydrogenase NAD-dependent C-terminal" evidence="14">
    <location>
        <begin position="176"/>
        <end position="311"/>
    </location>
</feature>
<dbReference type="Proteomes" id="UP000572377">
    <property type="component" value="Unassembled WGS sequence"/>
</dbReference>
<dbReference type="SUPFAM" id="SSF48179">
    <property type="entry name" value="6-phosphogluconate dehydrogenase C-terminal domain-like"/>
    <property type="match status" value="1"/>
</dbReference>
<dbReference type="PANTHER" id="PTHR11728:SF1">
    <property type="entry name" value="GLYCEROL-3-PHOSPHATE DEHYDROGENASE [NAD(+)] 2, CHLOROPLASTIC"/>
    <property type="match status" value="1"/>
</dbReference>
<dbReference type="InterPro" id="IPR013328">
    <property type="entry name" value="6PGD_dom2"/>
</dbReference>
<feature type="binding site" evidence="7">
    <location>
        <position position="32"/>
    </location>
    <ligand>
        <name>NADPH</name>
        <dbReference type="ChEBI" id="CHEBI:57783"/>
    </ligand>
</feature>
<reference evidence="15 16" key="1">
    <citation type="submission" date="2020-05" db="EMBL/GenBank/DDBJ databases">
        <title>Gimesia benthica sp. nov., a novel planctomycete isolated from a deep-sea water sample of the Northwest Indian Ocean.</title>
        <authorList>
            <person name="Wang J."/>
            <person name="Ruan C."/>
            <person name="Song L."/>
            <person name="Zhu Y."/>
            <person name="Li A."/>
            <person name="Zheng X."/>
            <person name="Wang L."/>
            <person name="Lu Z."/>
            <person name="Huang Y."/>
            <person name="Du W."/>
            <person name="Zhou Y."/>
            <person name="Huang L."/>
            <person name="Dai X."/>
        </authorList>
    </citation>
    <scope>NUCLEOTIDE SEQUENCE [LARGE SCALE GENOMIC DNA]</scope>
    <source>
        <strain evidence="15 16">YYQ-30</strain>
    </source>
</reference>
<evidence type="ECO:0000256" key="9">
    <source>
        <dbReference type="PIRSR" id="PIRSR000114-2"/>
    </source>
</evidence>
<dbReference type="UniPathway" id="UPA00940"/>
<evidence type="ECO:0000259" key="14">
    <source>
        <dbReference type="Pfam" id="PF07479"/>
    </source>
</evidence>
<dbReference type="GO" id="GO:0005829">
    <property type="term" value="C:cytosol"/>
    <property type="evidence" value="ECO:0007669"/>
    <property type="project" value="TreeGrafter"/>
</dbReference>
<dbReference type="InterPro" id="IPR008927">
    <property type="entry name" value="6-PGluconate_DH-like_C_sf"/>
</dbReference>
<feature type="binding site" evidence="7">
    <location>
        <position position="12"/>
    </location>
    <ligand>
        <name>NADPH</name>
        <dbReference type="ChEBI" id="CHEBI:57783"/>
    </ligand>
</feature>
<dbReference type="GO" id="GO:0046167">
    <property type="term" value="P:glycerol-3-phosphate biosynthetic process"/>
    <property type="evidence" value="ECO:0007669"/>
    <property type="project" value="UniProtKB-UniRule"/>
</dbReference>
<evidence type="ECO:0000256" key="1">
    <source>
        <dbReference type="ARBA" id="ARBA00011009"/>
    </source>
</evidence>
<feature type="binding site" evidence="7">
    <location>
        <position position="104"/>
    </location>
    <ligand>
        <name>sn-glycerol 3-phosphate</name>
        <dbReference type="ChEBI" id="CHEBI:57597"/>
    </ligand>
</feature>
<comment type="caution">
    <text evidence="7">Lacks conserved residue(s) required for the propagation of feature annotation.</text>
</comment>
<dbReference type="GO" id="GO:0005975">
    <property type="term" value="P:carbohydrate metabolic process"/>
    <property type="evidence" value="ECO:0007669"/>
    <property type="project" value="InterPro"/>
</dbReference>
<dbReference type="Gene3D" id="3.40.50.720">
    <property type="entry name" value="NAD(P)-binding Rossmann-like Domain"/>
    <property type="match status" value="1"/>
</dbReference>
<evidence type="ECO:0000256" key="10">
    <source>
        <dbReference type="PIRSR" id="PIRSR000114-3"/>
    </source>
</evidence>
<keyword evidence="2 7" id="KW-0444">Lipid biosynthesis</keyword>
<keyword evidence="6 7" id="KW-1208">Phospholipid metabolism</keyword>
<keyword evidence="7" id="KW-0963">Cytoplasm</keyword>
<organism evidence="15 16">
    <name type="scientific">Halovulum dunhuangense</name>
    <dbReference type="NCBI Taxonomy" id="1505036"/>
    <lineage>
        <taxon>Bacteria</taxon>
        <taxon>Pseudomonadati</taxon>
        <taxon>Pseudomonadota</taxon>
        <taxon>Alphaproteobacteria</taxon>
        <taxon>Rhodobacterales</taxon>
        <taxon>Paracoccaceae</taxon>
        <taxon>Halovulum</taxon>
    </lineage>
</organism>
<dbReference type="RefSeq" id="WP_171322080.1">
    <property type="nucleotide sequence ID" value="NZ_JABFBC010000001.1"/>
</dbReference>
<feature type="binding site" evidence="7">
    <location>
        <position position="104"/>
    </location>
    <ligand>
        <name>NADPH</name>
        <dbReference type="ChEBI" id="CHEBI:57783"/>
    </ligand>
</feature>
<feature type="binding site" evidence="7">
    <location>
        <position position="136"/>
    </location>
    <ligand>
        <name>NADPH</name>
        <dbReference type="ChEBI" id="CHEBI:57783"/>
    </ligand>
</feature>
<feature type="binding site" evidence="7">
    <location>
        <position position="187"/>
    </location>
    <ligand>
        <name>sn-glycerol 3-phosphate</name>
        <dbReference type="ChEBI" id="CHEBI:57597"/>
    </ligand>
</feature>